<feature type="region of interest" description="Disordered" evidence="1">
    <location>
        <begin position="298"/>
        <end position="325"/>
    </location>
</feature>
<dbReference type="SUPFAM" id="SSF52047">
    <property type="entry name" value="RNI-like"/>
    <property type="match status" value="1"/>
</dbReference>
<protein>
    <submittedName>
        <fullName evidence="2">Uncharacterized protein</fullName>
    </submittedName>
</protein>
<dbReference type="STRING" id="742152.A0A2H3JQU1"/>
<dbReference type="AlphaFoldDB" id="A0A2H3JQU1"/>
<evidence type="ECO:0000256" key="1">
    <source>
        <dbReference type="SAM" id="MobiDB-lite"/>
    </source>
</evidence>
<keyword evidence="3" id="KW-1185">Reference proteome</keyword>
<sequence length="730" mass="79811">MTQGPSVVDTYPPELLSLICSYIYAAGLPPATGSLDPSLHNEGGVPTSLPSSYPPPQWPESTSRRTLANACLVNRAWNAAAKQWLWRKLEVCLPRSWLSLVEEIAGGDEEYVDAEQTAFIVDQTIQVARSATLSVNDLICQLSGQTAVLDLHGKVIERLSGPDGSIPPELLTPVASRDPSPRRLRQKSKSPTRYKLMRSISDAVRNVIENDIPGLYVPAPEIPHVGRLVHHLDFSHFRTIGMRRSVEEGLNNRFVTSGRLESVLKEMPSLSTFGATEYMDSALTLSILNELLLRGLASRGRGRPSRGRDLVIFDPNDTEQEDRERRREYRELEAIDLTGCVSGVFVNALTQFVNDNLISPAETDPELSEDEERQERARPISRNAIFEPLTFPGLQRLCLRGVKSVQPRVLNPFVLAFPSLTHLDLSCTRVSPDLLDALGASTTVRLRSLALERCIGLTSESIRDFLVHAPSARGIQELSLYGDGTFPSPLSEEDLCDIFTHAPCFKSGELVYLDLSSAPVTRSLLLDVCAPQPRLRSLGLSHIRELELTAIATFLKTKAPNIEVLTMAGTAPELGYGAQPVALRQVPLSLHAHIIQPLCTKPFSFSAAFRRGAAEAQPPTRLRVIELAMPLLASLGGGGGSWRVVKSKGGRGWYVDVASGWIAEAGRAVLRRDLQGGHPWRAALERLADANGNVSSGVGWHARKMEVLHGHGLLGREAGLYGAVSFAYQG</sequence>
<evidence type="ECO:0000313" key="3">
    <source>
        <dbReference type="Proteomes" id="UP000218811"/>
    </source>
</evidence>
<dbReference type="OMA" id="NHAWYEA"/>
<dbReference type="Proteomes" id="UP000218811">
    <property type="component" value="Unassembled WGS sequence"/>
</dbReference>
<dbReference type="EMBL" id="KB468124">
    <property type="protein sequence ID" value="PCH42263.1"/>
    <property type="molecule type" value="Genomic_DNA"/>
</dbReference>
<accession>A0A2H3JQU1</accession>
<evidence type="ECO:0000313" key="2">
    <source>
        <dbReference type="EMBL" id="PCH42263.1"/>
    </source>
</evidence>
<reference evidence="2 3" key="1">
    <citation type="journal article" date="2012" name="Science">
        <title>The Paleozoic origin of enzymatic lignin decomposition reconstructed from 31 fungal genomes.</title>
        <authorList>
            <person name="Floudas D."/>
            <person name="Binder M."/>
            <person name="Riley R."/>
            <person name="Barry K."/>
            <person name="Blanchette R.A."/>
            <person name="Henrissat B."/>
            <person name="Martinez A.T."/>
            <person name="Otillar R."/>
            <person name="Spatafora J.W."/>
            <person name="Yadav J.S."/>
            <person name="Aerts A."/>
            <person name="Benoit I."/>
            <person name="Boyd A."/>
            <person name="Carlson A."/>
            <person name="Copeland A."/>
            <person name="Coutinho P.M."/>
            <person name="de Vries R.P."/>
            <person name="Ferreira P."/>
            <person name="Findley K."/>
            <person name="Foster B."/>
            <person name="Gaskell J."/>
            <person name="Glotzer D."/>
            <person name="Gorecki P."/>
            <person name="Heitman J."/>
            <person name="Hesse C."/>
            <person name="Hori C."/>
            <person name="Igarashi K."/>
            <person name="Jurgens J.A."/>
            <person name="Kallen N."/>
            <person name="Kersten P."/>
            <person name="Kohler A."/>
            <person name="Kuees U."/>
            <person name="Kumar T.K.A."/>
            <person name="Kuo A."/>
            <person name="LaButti K."/>
            <person name="Larrondo L.F."/>
            <person name="Lindquist E."/>
            <person name="Ling A."/>
            <person name="Lombard V."/>
            <person name="Lucas S."/>
            <person name="Lundell T."/>
            <person name="Martin R."/>
            <person name="McLaughlin D.J."/>
            <person name="Morgenstern I."/>
            <person name="Morin E."/>
            <person name="Murat C."/>
            <person name="Nagy L.G."/>
            <person name="Nolan M."/>
            <person name="Ohm R.A."/>
            <person name="Patyshakuliyeva A."/>
            <person name="Rokas A."/>
            <person name="Ruiz-Duenas F.J."/>
            <person name="Sabat G."/>
            <person name="Salamov A."/>
            <person name="Samejima M."/>
            <person name="Schmutz J."/>
            <person name="Slot J.C."/>
            <person name="St John F."/>
            <person name="Stenlid J."/>
            <person name="Sun H."/>
            <person name="Sun S."/>
            <person name="Syed K."/>
            <person name="Tsang A."/>
            <person name="Wiebenga A."/>
            <person name="Young D."/>
            <person name="Pisabarro A."/>
            <person name="Eastwood D.C."/>
            <person name="Martin F."/>
            <person name="Cullen D."/>
            <person name="Grigoriev I.V."/>
            <person name="Hibbett D.S."/>
        </authorList>
    </citation>
    <scope>NUCLEOTIDE SEQUENCE [LARGE SCALE GENOMIC DNA]</scope>
    <source>
        <strain evidence="2 3">MD-104</strain>
    </source>
</reference>
<dbReference type="InterPro" id="IPR032675">
    <property type="entry name" value="LRR_dom_sf"/>
</dbReference>
<gene>
    <name evidence="2" type="ORF">WOLCODRAFT_137803</name>
</gene>
<feature type="region of interest" description="Disordered" evidence="1">
    <location>
        <begin position="167"/>
        <end position="189"/>
    </location>
</feature>
<feature type="region of interest" description="Disordered" evidence="1">
    <location>
        <begin position="35"/>
        <end position="60"/>
    </location>
</feature>
<proteinExistence type="predicted"/>
<dbReference type="OrthoDB" id="9994419at2759"/>
<organism evidence="2 3">
    <name type="scientific">Wolfiporia cocos (strain MD-104)</name>
    <name type="common">Brown rot fungus</name>
    <dbReference type="NCBI Taxonomy" id="742152"/>
    <lineage>
        <taxon>Eukaryota</taxon>
        <taxon>Fungi</taxon>
        <taxon>Dikarya</taxon>
        <taxon>Basidiomycota</taxon>
        <taxon>Agaricomycotina</taxon>
        <taxon>Agaricomycetes</taxon>
        <taxon>Polyporales</taxon>
        <taxon>Phaeolaceae</taxon>
        <taxon>Wolfiporia</taxon>
    </lineage>
</organism>
<name>A0A2H3JQU1_WOLCO</name>
<dbReference type="Gene3D" id="3.80.10.10">
    <property type="entry name" value="Ribonuclease Inhibitor"/>
    <property type="match status" value="1"/>
</dbReference>